<evidence type="ECO:0000313" key="12">
    <source>
        <dbReference type="Ensembl" id="ENSSSCP00030020289.1"/>
    </source>
</evidence>
<dbReference type="Gene3D" id="3.30.40.10">
    <property type="entry name" value="Zinc/RING finger domain, C3HC4 (zinc finger)"/>
    <property type="match status" value="1"/>
</dbReference>
<evidence type="ECO:0000256" key="2">
    <source>
        <dbReference type="ARBA" id="ARBA00022723"/>
    </source>
</evidence>
<reference evidence="12" key="1">
    <citation type="submission" date="2025-05" db="UniProtKB">
        <authorList>
            <consortium name="Ensembl"/>
        </authorList>
    </citation>
    <scope>IDENTIFICATION</scope>
</reference>
<dbReference type="CDD" id="cd22108">
    <property type="entry name" value="F-box_FBXO39"/>
    <property type="match status" value="1"/>
</dbReference>
<name>A0A8D0KC27_PIG</name>
<proteinExistence type="predicted"/>
<dbReference type="PANTHER" id="PTHR16295:SF17">
    <property type="entry name" value="XIAP-ASSOCIATED FACTOR 1"/>
    <property type="match status" value="1"/>
</dbReference>
<feature type="domain" description="TRAF-type" evidence="10">
    <location>
        <begin position="23"/>
        <end position="99"/>
    </location>
</feature>
<evidence type="ECO:0000256" key="1">
    <source>
        <dbReference type="ARBA" id="ARBA00003437"/>
    </source>
</evidence>
<dbReference type="PROSITE" id="PS50181">
    <property type="entry name" value="FBOX"/>
    <property type="match status" value="1"/>
</dbReference>
<dbReference type="Proteomes" id="UP000694722">
    <property type="component" value="Unplaced"/>
</dbReference>
<evidence type="ECO:0000256" key="7">
    <source>
        <dbReference type="ARBA" id="ARBA00068850"/>
    </source>
</evidence>
<dbReference type="Ensembl" id="ENSSSCT00030045154.1">
    <property type="protein sequence ID" value="ENSSSCP00030020289.1"/>
    <property type="gene ID" value="ENSSSCG00030032638.1"/>
</dbReference>
<accession>A0A8D0KC27</accession>
<dbReference type="InterPro" id="IPR001293">
    <property type="entry name" value="Znf_TRAF"/>
</dbReference>
<dbReference type="InterPro" id="IPR049439">
    <property type="entry name" value="TRAFD1-XIAF1_Znf"/>
</dbReference>
<evidence type="ECO:0000256" key="4">
    <source>
        <dbReference type="ARBA" id="ARBA00022786"/>
    </source>
</evidence>
<dbReference type="SUPFAM" id="SSF81383">
    <property type="entry name" value="F-box domain"/>
    <property type="match status" value="1"/>
</dbReference>
<dbReference type="Proteomes" id="UP000694570">
    <property type="component" value="Unplaced"/>
</dbReference>
<feature type="region of interest" description="Disordered" evidence="9">
    <location>
        <begin position="589"/>
        <end position="615"/>
    </location>
</feature>
<dbReference type="InterPro" id="IPR036047">
    <property type="entry name" value="F-box-like_dom_sf"/>
</dbReference>
<dbReference type="FunFam" id="1.20.1280.50:FF:000027">
    <property type="entry name" value="F-box only protein 39"/>
    <property type="match status" value="1"/>
</dbReference>
<keyword evidence="5 8" id="KW-0862">Zinc</keyword>
<dbReference type="Ensembl" id="ENSSSCT00040052588.1">
    <property type="protein sequence ID" value="ENSSSCP00040021840.1"/>
    <property type="gene ID" value="ENSSSCG00040039338.1"/>
</dbReference>
<protein>
    <recommendedName>
        <fullName evidence="7">F-box only protein 39</fullName>
    </recommendedName>
</protein>
<dbReference type="Proteomes" id="UP000694723">
    <property type="component" value="Unplaced"/>
</dbReference>
<dbReference type="PANTHER" id="PTHR16295">
    <property type="entry name" value="TRAF-TYPE ZINC FINGER PROTEIN-RELATED"/>
    <property type="match status" value="1"/>
</dbReference>
<feature type="domain" description="F-box" evidence="11">
    <location>
        <begin position="196"/>
        <end position="242"/>
    </location>
</feature>
<dbReference type="InterPro" id="IPR032675">
    <property type="entry name" value="LRR_dom_sf"/>
</dbReference>
<dbReference type="SUPFAM" id="SSF52047">
    <property type="entry name" value="RNI-like"/>
    <property type="match status" value="1"/>
</dbReference>
<feature type="zinc finger region" description="TRAF-type" evidence="8">
    <location>
        <begin position="23"/>
        <end position="99"/>
    </location>
</feature>
<dbReference type="InterPro" id="IPR013083">
    <property type="entry name" value="Znf_RING/FYVE/PHD"/>
</dbReference>
<dbReference type="InterPro" id="IPR001810">
    <property type="entry name" value="F-box_dom"/>
</dbReference>
<organism evidence="12 13">
    <name type="scientific">Sus scrofa</name>
    <name type="common">Pig</name>
    <dbReference type="NCBI Taxonomy" id="9823"/>
    <lineage>
        <taxon>Eukaryota</taxon>
        <taxon>Metazoa</taxon>
        <taxon>Chordata</taxon>
        <taxon>Craniata</taxon>
        <taxon>Vertebrata</taxon>
        <taxon>Euteleostomi</taxon>
        <taxon>Mammalia</taxon>
        <taxon>Eutheria</taxon>
        <taxon>Laurasiatheria</taxon>
        <taxon>Artiodactyla</taxon>
        <taxon>Suina</taxon>
        <taxon>Suidae</taxon>
        <taxon>Sus</taxon>
    </lineage>
</organism>
<dbReference type="Gene3D" id="1.20.1280.50">
    <property type="match status" value="1"/>
</dbReference>
<dbReference type="Pfam" id="PF12937">
    <property type="entry name" value="F-box-like"/>
    <property type="match status" value="1"/>
</dbReference>
<sequence length="615" mass="71190">MEEVFRACRNCKRSVASGHLALHEAHCQLFLVLCQECKGPVLQTEMEEHCQGGHKQVGCAMCQQSLPRHLLEIHETKECPERPVKCQFCELAVRLNKLEIHEHHCGRQTELCADCGQHIMLRVLAQHRDVCWAEQTLLWRGKKIPAPESNICCHYCKHMIPGNKYFHHLPHLPRSCCGHPGSIMDEEGQLLQPQDQSCWATLPDVCLRRVFWWLGDRDRSRAALVCRKWNQIMYSADLWRYRTITFSGRPSRVHASEFESALWYVKKFGRYLEHLEIKFLNPYNAVLTKKFQVTMRGLLSCLGKSNNRLRSLSIQHLELDRLVWRNSIRSSFMKSLSFFLKKMGKHLDYLNLKGARLTVEQGCHVLNSLSYLRSESVVSELNIEDYFSHHLAVYSSPQFNKTMATFRSLASLTLNYNCISDELLENLCENNASTLWTMNIKCHVHDPHGQVIWGMSWAKLARHATNLKVNFFFERVMKYERLARILLQEIPVRSISLRSCYFSDPDWSMRPTLTELLPTFRHTLQKLTFEFNNNHESLDEELHLLILSCRKLFYFKIWAFLDVKFVERILKSQEEGQCALRTLKVRAPPGGAVPRGSGKGGGAPGRQACSHHASA</sequence>
<evidence type="ECO:0000256" key="9">
    <source>
        <dbReference type="SAM" id="MobiDB-lite"/>
    </source>
</evidence>
<keyword evidence="4" id="KW-0833">Ubl conjugation pathway</keyword>
<dbReference type="PROSITE" id="PS50145">
    <property type="entry name" value="ZF_TRAF"/>
    <property type="match status" value="1"/>
</dbReference>
<dbReference type="FunFam" id="3.80.10.10:FF:000237">
    <property type="entry name" value="F-box only protein 39"/>
    <property type="match status" value="1"/>
</dbReference>
<evidence type="ECO:0000256" key="5">
    <source>
        <dbReference type="ARBA" id="ARBA00022833"/>
    </source>
</evidence>
<dbReference type="Ensembl" id="ENSSSCT00060101651.1">
    <property type="protein sequence ID" value="ENSSSCP00060044155.1"/>
    <property type="gene ID" value="ENSSSCG00060074104.1"/>
</dbReference>
<evidence type="ECO:0000256" key="8">
    <source>
        <dbReference type="PROSITE-ProRule" id="PRU00207"/>
    </source>
</evidence>
<keyword evidence="2 8" id="KW-0479">Metal-binding</keyword>
<dbReference type="Proteomes" id="UP000694571">
    <property type="component" value="Unplaced"/>
</dbReference>
<dbReference type="Pfam" id="PF21366">
    <property type="entry name" value="TRAFD1-XIAF1_ZnF"/>
    <property type="match status" value="1"/>
</dbReference>
<evidence type="ECO:0000259" key="11">
    <source>
        <dbReference type="PROSITE" id="PS50181"/>
    </source>
</evidence>
<evidence type="ECO:0000259" key="10">
    <source>
        <dbReference type="PROSITE" id="PS50145"/>
    </source>
</evidence>
<dbReference type="Gene3D" id="3.80.10.10">
    <property type="entry name" value="Ribonuclease Inhibitor"/>
    <property type="match status" value="1"/>
</dbReference>
<dbReference type="InterPro" id="IPR051986">
    <property type="entry name" value="Innate_Immune_Apopt_Reg"/>
</dbReference>
<comment type="subunit">
    <text evidence="6">Directly interacts with SKP1 and CUL1.</text>
</comment>
<keyword evidence="3 8" id="KW-0863">Zinc-finger</keyword>
<dbReference type="GO" id="GO:0008270">
    <property type="term" value="F:zinc ion binding"/>
    <property type="evidence" value="ECO:0007669"/>
    <property type="project" value="UniProtKB-KW"/>
</dbReference>
<dbReference type="AlphaFoldDB" id="A0A8D0KC27"/>
<evidence type="ECO:0000256" key="6">
    <source>
        <dbReference type="ARBA" id="ARBA00062469"/>
    </source>
</evidence>
<evidence type="ECO:0000256" key="3">
    <source>
        <dbReference type="ARBA" id="ARBA00022771"/>
    </source>
</evidence>
<evidence type="ECO:0000313" key="13">
    <source>
        <dbReference type="Proteomes" id="UP000694570"/>
    </source>
</evidence>
<dbReference type="Ensembl" id="ENSSSCT00050061851.1">
    <property type="protein sequence ID" value="ENSSSCP00050026589.1"/>
    <property type="gene ID" value="ENSSSCG00050045423.1"/>
</dbReference>
<comment type="function">
    <text evidence="1">Substrate-recognition component of the SCF (SKP1-CUL1-F-box protein)-type E3 ubiquitin ligase complex.</text>
</comment>